<feature type="transmembrane region" description="Helical" evidence="1">
    <location>
        <begin position="44"/>
        <end position="67"/>
    </location>
</feature>
<feature type="transmembrane region" description="Helical" evidence="1">
    <location>
        <begin position="74"/>
        <end position="97"/>
    </location>
</feature>
<evidence type="ECO:0000313" key="3">
    <source>
        <dbReference type="Proteomes" id="UP000515934"/>
    </source>
</evidence>
<dbReference type="AlphaFoldDB" id="A0A7G9S4P0"/>
<dbReference type="RefSeq" id="WP_187555285.1">
    <property type="nucleotide sequence ID" value="NZ_CP060716.1"/>
</dbReference>
<evidence type="ECO:0000256" key="1">
    <source>
        <dbReference type="SAM" id="Phobius"/>
    </source>
</evidence>
<evidence type="ECO:0000313" key="2">
    <source>
        <dbReference type="EMBL" id="QNN62815.1"/>
    </source>
</evidence>
<dbReference type="KEGG" id="ldn:H9L06_11515"/>
<feature type="transmembrane region" description="Helical" evidence="1">
    <location>
        <begin position="7"/>
        <end position="32"/>
    </location>
</feature>
<keyword evidence="1" id="KW-0812">Transmembrane</keyword>
<sequence>MRAGRIIAWVVGVLLVGLYGYATVAAIGNLMGMSTYLGAVLGPFPWVLLGVAIAIPAIALGVALLLARGRGAGVRLLMIAAGLCVTAAIHLEIMHLIS</sequence>
<accession>A0A7G9S4P0</accession>
<keyword evidence="3" id="KW-1185">Reference proteome</keyword>
<protein>
    <submittedName>
        <fullName evidence="2">Uncharacterized protein</fullName>
    </submittedName>
</protein>
<name>A0A7G9S4P0_9MICO</name>
<proteinExistence type="predicted"/>
<keyword evidence="1" id="KW-1133">Transmembrane helix</keyword>
<keyword evidence="1" id="KW-0472">Membrane</keyword>
<gene>
    <name evidence="2" type="ORF">H9L06_11515</name>
</gene>
<reference evidence="2 3" key="1">
    <citation type="submission" date="2020-08" db="EMBL/GenBank/DDBJ databases">
        <title>Genome sequence of Leucobacter denitrificans KACC 14055T.</title>
        <authorList>
            <person name="Hyun D.-W."/>
            <person name="Bae J.-W."/>
        </authorList>
    </citation>
    <scope>NUCLEOTIDE SEQUENCE [LARGE SCALE GENOMIC DNA]</scope>
    <source>
        <strain evidence="2 3">KACC 14055</strain>
    </source>
</reference>
<organism evidence="2 3">
    <name type="scientific">Leucobacter denitrificans</name>
    <dbReference type="NCBI Taxonomy" id="683042"/>
    <lineage>
        <taxon>Bacteria</taxon>
        <taxon>Bacillati</taxon>
        <taxon>Actinomycetota</taxon>
        <taxon>Actinomycetes</taxon>
        <taxon>Micrococcales</taxon>
        <taxon>Microbacteriaceae</taxon>
        <taxon>Leucobacter</taxon>
    </lineage>
</organism>
<dbReference type="EMBL" id="CP060716">
    <property type="protein sequence ID" value="QNN62815.1"/>
    <property type="molecule type" value="Genomic_DNA"/>
</dbReference>
<dbReference type="Proteomes" id="UP000515934">
    <property type="component" value="Chromosome"/>
</dbReference>